<protein>
    <submittedName>
        <fullName evidence="2">Glycosyl transferase</fullName>
    </submittedName>
</protein>
<dbReference type="PANTHER" id="PTHR10859">
    <property type="entry name" value="GLYCOSYL TRANSFERASE"/>
    <property type="match status" value="1"/>
</dbReference>
<dbReference type="PANTHER" id="PTHR10859:SF91">
    <property type="entry name" value="DOLICHYL-PHOSPHATE BETA-GLUCOSYLTRANSFERASE"/>
    <property type="match status" value="1"/>
</dbReference>
<evidence type="ECO:0000259" key="1">
    <source>
        <dbReference type="Pfam" id="PF00535"/>
    </source>
</evidence>
<sequence length="247" mass="27112">MSCIAVIPVYNHGGAIGNVVDALLAHGLPVLLVDDGSEAGCAAVLDTLARRDGVTLLRHASNQGKGAACASGFREAARLGYSHALQIDADGQHDTGDVPRFLAEMTARPDAVIAGCPVYDESVPKGRLYGRYATHIWVWINTLSLRITDSMCGYRIYPLAPTLPVLVRMPQARRMDFDPEVLVRLDWAGVPVVNLPTRVRYPADGVSHFDYWQDNVRISKMHTRLFFGMLRHAPRLLMRLVRGGARG</sequence>
<dbReference type="InterPro" id="IPR029044">
    <property type="entry name" value="Nucleotide-diphossugar_trans"/>
</dbReference>
<evidence type="ECO:0000313" key="2">
    <source>
        <dbReference type="EMBL" id="GHD69013.1"/>
    </source>
</evidence>
<dbReference type="SUPFAM" id="SSF53448">
    <property type="entry name" value="Nucleotide-diphospho-sugar transferases"/>
    <property type="match status" value="1"/>
</dbReference>
<dbReference type="CDD" id="cd04179">
    <property type="entry name" value="DPM_DPG-synthase_like"/>
    <property type="match status" value="1"/>
</dbReference>
<keyword evidence="3" id="KW-1185">Reference proteome</keyword>
<keyword evidence="2" id="KW-0808">Transferase</keyword>
<dbReference type="EMBL" id="BMYO01000011">
    <property type="protein sequence ID" value="GHD69013.1"/>
    <property type="molecule type" value="Genomic_DNA"/>
</dbReference>
<feature type="domain" description="Glycosyltransferase 2-like" evidence="1">
    <location>
        <begin position="6"/>
        <end position="142"/>
    </location>
</feature>
<organism evidence="2 3">
    <name type="scientific">Jeongeupia chitinilytica</name>
    <dbReference type="NCBI Taxonomy" id="1041641"/>
    <lineage>
        <taxon>Bacteria</taxon>
        <taxon>Pseudomonadati</taxon>
        <taxon>Pseudomonadota</taxon>
        <taxon>Betaproteobacteria</taxon>
        <taxon>Neisseriales</taxon>
        <taxon>Chitinibacteraceae</taxon>
        <taxon>Jeongeupia</taxon>
    </lineage>
</organism>
<accession>A0ABQ3H3V6</accession>
<gene>
    <name evidence="2" type="ORF">GCM10007350_35080</name>
</gene>
<dbReference type="InterPro" id="IPR001173">
    <property type="entry name" value="Glyco_trans_2-like"/>
</dbReference>
<dbReference type="RefSeq" id="WP_189462260.1">
    <property type="nucleotide sequence ID" value="NZ_BMYO01000011.1"/>
</dbReference>
<evidence type="ECO:0000313" key="3">
    <source>
        <dbReference type="Proteomes" id="UP000604737"/>
    </source>
</evidence>
<proteinExistence type="predicted"/>
<reference evidence="3" key="1">
    <citation type="journal article" date="2019" name="Int. J. Syst. Evol. Microbiol.">
        <title>The Global Catalogue of Microorganisms (GCM) 10K type strain sequencing project: providing services to taxonomists for standard genome sequencing and annotation.</title>
        <authorList>
            <consortium name="The Broad Institute Genomics Platform"/>
            <consortium name="The Broad Institute Genome Sequencing Center for Infectious Disease"/>
            <person name="Wu L."/>
            <person name="Ma J."/>
        </authorList>
    </citation>
    <scope>NUCLEOTIDE SEQUENCE [LARGE SCALE GENOMIC DNA]</scope>
    <source>
        <strain evidence="3">KCTC 23701</strain>
    </source>
</reference>
<dbReference type="Proteomes" id="UP000604737">
    <property type="component" value="Unassembled WGS sequence"/>
</dbReference>
<dbReference type="GO" id="GO:0016740">
    <property type="term" value="F:transferase activity"/>
    <property type="evidence" value="ECO:0007669"/>
    <property type="project" value="UniProtKB-KW"/>
</dbReference>
<comment type="caution">
    <text evidence="2">The sequence shown here is derived from an EMBL/GenBank/DDBJ whole genome shotgun (WGS) entry which is preliminary data.</text>
</comment>
<dbReference type="Gene3D" id="3.90.550.10">
    <property type="entry name" value="Spore Coat Polysaccharide Biosynthesis Protein SpsA, Chain A"/>
    <property type="match status" value="1"/>
</dbReference>
<name>A0ABQ3H3V6_9NEIS</name>
<dbReference type="Pfam" id="PF00535">
    <property type="entry name" value="Glycos_transf_2"/>
    <property type="match status" value="1"/>
</dbReference>